<comment type="caution">
    <text evidence="1">The sequence shown here is derived from an EMBL/GenBank/DDBJ whole genome shotgun (WGS) entry which is preliminary data.</text>
</comment>
<evidence type="ECO:0000313" key="1">
    <source>
        <dbReference type="EMBL" id="MCW4630461.1"/>
    </source>
</evidence>
<proteinExistence type="predicted"/>
<dbReference type="EMBL" id="JAPEUL010000009">
    <property type="protein sequence ID" value="MCW4630461.1"/>
    <property type="molecule type" value="Genomic_DNA"/>
</dbReference>
<dbReference type="RefSeq" id="WP_265220328.1">
    <property type="nucleotide sequence ID" value="NZ_JAPEUL010000009.1"/>
</dbReference>
<dbReference type="Proteomes" id="UP001431181">
    <property type="component" value="Unassembled WGS sequence"/>
</dbReference>
<accession>A0ABT3KIU0</accession>
<evidence type="ECO:0000313" key="2">
    <source>
        <dbReference type="Proteomes" id="UP001431181"/>
    </source>
</evidence>
<dbReference type="Gene3D" id="3.90.1720.10">
    <property type="entry name" value="endopeptidase domain like (from Nostoc punctiforme)"/>
    <property type="match status" value="1"/>
</dbReference>
<organism evidence="1 2">
    <name type="scientific">Marinomonas rhodophyticola</name>
    <dbReference type="NCBI Taxonomy" id="2992803"/>
    <lineage>
        <taxon>Bacteria</taxon>
        <taxon>Pseudomonadati</taxon>
        <taxon>Pseudomonadota</taxon>
        <taxon>Gammaproteobacteria</taxon>
        <taxon>Oceanospirillales</taxon>
        <taxon>Oceanospirillaceae</taxon>
        <taxon>Marinomonas</taxon>
    </lineage>
</organism>
<sequence length="71" mass="8164">MTKVLPDRLYLVEQNVGHQVWPEGQDYSRVLDARISKDGGYWLRCSYGDASILGWVIQTDDDLHAENIEAR</sequence>
<dbReference type="InterPro" id="IPR038765">
    <property type="entry name" value="Papain-like_cys_pep_sf"/>
</dbReference>
<name>A0ABT3KIU0_9GAMM</name>
<reference evidence="1" key="1">
    <citation type="submission" date="2022-11" db="EMBL/GenBank/DDBJ databases">
        <title>Marinomonas sp. nov., isolated from marine algae.</title>
        <authorList>
            <person name="Choi D.G."/>
            <person name="Kim J.M."/>
            <person name="Lee J.K."/>
            <person name="Baek J.H."/>
            <person name="Jeon C.O."/>
        </authorList>
    </citation>
    <scope>NUCLEOTIDE SEQUENCE</scope>
    <source>
        <strain evidence="1">KJ51-3</strain>
    </source>
</reference>
<keyword evidence="2" id="KW-1185">Reference proteome</keyword>
<dbReference type="SUPFAM" id="SSF54001">
    <property type="entry name" value="Cysteine proteinases"/>
    <property type="match status" value="1"/>
</dbReference>
<protein>
    <submittedName>
        <fullName evidence="1">Uncharacterized protein</fullName>
    </submittedName>
</protein>
<gene>
    <name evidence="1" type="ORF">ONZ52_16590</name>
</gene>